<proteinExistence type="predicted"/>
<sequence length="70" mass="7828">MTFRELDTILERAGYSFRFDNETARNRDSEVTALAVHIEGRPVPVTLDAVIGECECWRPLAGYSGKVPLS</sequence>
<gene>
    <name evidence="1" type="ORF">LCGC14_1700330</name>
</gene>
<organism evidence="1">
    <name type="scientific">marine sediment metagenome</name>
    <dbReference type="NCBI Taxonomy" id="412755"/>
    <lineage>
        <taxon>unclassified sequences</taxon>
        <taxon>metagenomes</taxon>
        <taxon>ecological metagenomes</taxon>
    </lineage>
</organism>
<accession>A0A0F9KI83</accession>
<protein>
    <submittedName>
        <fullName evidence="1">Uncharacterized protein</fullName>
    </submittedName>
</protein>
<comment type="caution">
    <text evidence="1">The sequence shown here is derived from an EMBL/GenBank/DDBJ whole genome shotgun (WGS) entry which is preliminary data.</text>
</comment>
<evidence type="ECO:0000313" key="1">
    <source>
        <dbReference type="EMBL" id="KKM15010.1"/>
    </source>
</evidence>
<dbReference type="AlphaFoldDB" id="A0A0F9KI83"/>
<name>A0A0F9KI83_9ZZZZ</name>
<dbReference type="EMBL" id="LAZR01015010">
    <property type="protein sequence ID" value="KKM15010.1"/>
    <property type="molecule type" value="Genomic_DNA"/>
</dbReference>
<reference evidence="1" key="1">
    <citation type="journal article" date="2015" name="Nature">
        <title>Complex archaea that bridge the gap between prokaryotes and eukaryotes.</title>
        <authorList>
            <person name="Spang A."/>
            <person name="Saw J.H."/>
            <person name="Jorgensen S.L."/>
            <person name="Zaremba-Niedzwiedzka K."/>
            <person name="Martijn J."/>
            <person name="Lind A.E."/>
            <person name="van Eijk R."/>
            <person name="Schleper C."/>
            <person name="Guy L."/>
            <person name="Ettema T.J."/>
        </authorList>
    </citation>
    <scope>NUCLEOTIDE SEQUENCE</scope>
</reference>